<dbReference type="Proteomes" id="UP000253208">
    <property type="component" value="Unassembled WGS sequence"/>
</dbReference>
<evidence type="ECO:0000256" key="5">
    <source>
        <dbReference type="SAM" id="Phobius"/>
    </source>
</evidence>
<protein>
    <recommendedName>
        <fullName evidence="8">ABC-transporter type IV</fullName>
    </recommendedName>
</protein>
<gene>
    <name evidence="6" type="ORF">C4886_00540</name>
</gene>
<feature type="transmembrane region" description="Helical" evidence="5">
    <location>
        <begin position="33"/>
        <end position="51"/>
    </location>
</feature>
<feature type="transmembrane region" description="Helical" evidence="5">
    <location>
        <begin position="7"/>
        <end position="27"/>
    </location>
</feature>
<dbReference type="GO" id="GO:0016020">
    <property type="term" value="C:membrane"/>
    <property type="evidence" value="ECO:0007669"/>
    <property type="project" value="UniProtKB-SubCell"/>
</dbReference>
<evidence type="ECO:0000256" key="4">
    <source>
        <dbReference type="ARBA" id="ARBA00023136"/>
    </source>
</evidence>
<comment type="subcellular location">
    <subcellularLocation>
        <location evidence="1">Membrane</location>
        <topology evidence="1">Multi-pass membrane protein</topology>
    </subcellularLocation>
</comment>
<dbReference type="AlphaFoldDB" id="A0A367G893"/>
<comment type="caution">
    <text evidence="6">The sequence shown here is derived from an EMBL/GenBank/DDBJ whole genome shotgun (WGS) entry which is preliminary data.</text>
</comment>
<evidence type="ECO:0000313" key="7">
    <source>
        <dbReference type="Proteomes" id="UP000253208"/>
    </source>
</evidence>
<name>A0A367G893_9FIRM</name>
<evidence type="ECO:0000313" key="6">
    <source>
        <dbReference type="EMBL" id="RCH46463.1"/>
    </source>
</evidence>
<dbReference type="PANTHER" id="PTHR31746">
    <property type="entry name" value="TRANSMEMBRANE PROTEIN 229 FAMILY MEMBER"/>
    <property type="match status" value="1"/>
</dbReference>
<keyword evidence="2 5" id="KW-0812">Transmembrane</keyword>
<accession>A0A367G893</accession>
<sequence length="133" mass="15625">MQKKDFFLCGFTGWCLEILWTGLHSLVTGHFTMMGKTSLLMFPIYGLAALIRPAYYKLARFPVMVRGIIYSCGIFFVEFLSGSFFQKLHICPWDYSHVPLQYKGVIRLDYAPLWFFTGLFFEWLLRQNPRKVS</sequence>
<evidence type="ECO:0000256" key="1">
    <source>
        <dbReference type="ARBA" id="ARBA00004141"/>
    </source>
</evidence>
<dbReference type="InterPro" id="IPR010540">
    <property type="entry name" value="CmpB_TMEM229"/>
</dbReference>
<evidence type="ECO:0008006" key="8">
    <source>
        <dbReference type="Google" id="ProtNLM"/>
    </source>
</evidence>
<evidence type="ECO:0000256" key="3">
    <source>
        <dbReference type="ARBA" id="ARBA00022989"/>
    </source>
</evidence>
<dbReference type="Pfam" id="PF06541">
    <property type="entry name" value="ABC_trans_CmpB"/>
    <property type="match status" value="1"/>
</dbReference>
<organism evidence="6 7">
    <name type="scientific">Blautia obeum</name>
    <dbReference type="NCBI Taxonomy" id="40520"/>
    <lineage>
        <taxon>Bacteria</taxon>
        <taxon>Bacillati</taxon>
        <taxon>Bacillota</taxon>
        <taxon>Clostridia</taxon>
        <taxon>Lachnospirales</taxon>
        <taxon>Lachnospiraceae</taxon>
        <taxon>Blautia</taxon>
    </lineage>
</organism>
<evidence type="ECO:0000256" key="2">
    <source>
        <dbReference type="ARBA" id="ARBA00022692"/>
    </source>
</evidence>
<dbReference type="EMBL" id="PSQG01000001">
    <property type="protein sequence ID" value="RCH46463.1"/>
    <property type="molecule type" value="Genomic_DNA"/>
</dbReference>
<proteinExistence type="predicted"/>
<keyword evidence="3 5" id="KW-1133">Transmembrane helix</keyword>
<feature type="transmembrane region" description="Helical" evidence="5">
    <location>
        <begin position="63"/>
        <end position="85"/>
    </location>
</feature>
<reference evidence="6 7" key="1">
    <citation type="submission" date="2018-02" db="EMBL/GenBank/DDBJ databases">
        <title>Complete genome sequencing of Faecalibacterium prausnitzii strains isolated from the human gut.</title>
        <authorList>
            <person name="Fitzgerald B.C."/>
            <person name="Shkoporov A.N."/>
            <person name="Ross P.R."/>
            <person name="Hill C."/>
        </authorList>
    </citation>
    <scope>NUCLEOTIDE SEQUENCE [LARGE SCALE GENOMIC DNA]</scope>
    <source>
        <strain evidence="6 7">APC942/31-1</strain>
    </source>
</reference>
<feature type="transmembrane region" description="Helical" evidence="5">
    <location>
        <begin position="105"/>
        <end position="125"/>
    </location>
</feature>
<dbReference type="RefSeq" id="WP_044960605.1">
    <property type="nucleotide sequence ID" value="NZ_PSQG01000001.1"/>
</dbReference>
<keyword evidence="4 5" id="KW-0472">Membrane</keyword>